<evidence type="ECO:0000313" key="3">
    <source>
        <dbReference type="EMBL" id="CAB3241999.1"/>
    </source>
</evidence>
<dbReference type="EMBL" id="CADEBD010000312">
    <property type="protein sequence ID" value="CAB3241999.1"/>
    <property type="molecule type" value="Genomic_DNA"/>
</dbReference>
<dbReference type="OrthoDB" id="417891at2759"/>
<dbReference type="InterPro" id="IPR006149">
    <property type="entry name" value="EB_dom"/>
</dbReference>
<sequence>MALQSSPLMLFRLFIVINIMIVQADNSASYLGARCRSSSECGVSHSQCERGVCVCQPYYARVDNSTCLESTLLGSECTVSEQCTLKVAYSACLEGVCRCSDGHLQFRKHTCLSQSLGHHVQNCTSQAEL</sequence>
<dbReference type="AlphaFoldDB" id="A0A8S1ABY0"/>
<gene>
    <name evidence="3" type="ORF">APLA_LOCUS9711</name>
</gene>
<feature type="signal peptide" evidence="1">
    <location>
        <begin position="1"/>
        <end position="24"/>
    </location>
</feature>
<comment type="caution">
    <text evidence="3">The sequence shown here is derived from an EMBL/GenBank/DDBJ whole genome shotgun (WGS) entry which is preliminary data.</text>
</comment>
<reference evidence="3 4" key="1">
    <citation type="submission" date="2020-04" db="EMBL/GenBank/DDBJ databases">
        <authorList>
            <person name="Wallbank WR R."/>
            <person name="Pardo Diaz C."/>
            <person name="Kozak K."/>
            <person name="Martin S."/>
            <person name="Jiggins C."/>
            <person name="Moest M."/>
            <person name="Warren A I."/>
            <person name="Byers J.R.P. K."/>
            <person name="Montejo-Kovacevich G."/>
            <person name="Yen C E."/>
        </authorList>
    </citation>
    <scope>NUCLEOTIDE SEQUENCE [LARGE SCALE GENOMIC DNA]</scope>
</reference>
<dbReference type="PANTHER" id="PTHR39069">
    <property type="entry name" value="ECDYSONE-INDUCIBLE GENE E1, ISOFORM A"/>
    <property type="match status" value="1"/>
</dbReference>
<evidence type="ECO:0000259" key="2">
    <source>
        <dbReference type="Pfam" id="PF01683"/>
    </source>
</evidence>
<organism evidence="3 4">
    <name type="scientific">Arctia plantaginis</name>
    <name type="common">Wood tiger moth</name>
    <name type="synonym">Phalaena plantaginis</name>
    <dbReference type="NCBI Taxonomy" id="874455"/>
    <lineage>
        <taxon>Eukaryota</taxon>
        <taxon>Metazoa</taxon>
        <taxon>Ecdysozoa</taxon>
        <taxon>Arthropoda</taxon>
        <taxon>Hexapoda</taxon>
        <taxon>Insecta</taxon>
        <taxon>Pterygota</taxon>
        <taxon>Neoptera</taxon>
        <taxon>Endopterygota</taxon>
        <taxon>Lepidoptera</taxon>
        <taxon>Glossata</taxon>
        <taxon>Ditrysia</taxon>
        <taxon>Noctuoidea</taxon>
        <taxon>Erebidae</taxon>
        <taxon>Arctiinae</taxon>
        <taxon>Arctia</taxon>
    </lineage>
</organism>
<dbReference type="Pfam" id="PF01683">
    <property type="entry name" value="EB"/>
    <property type="match status" value="1"/>
</dbReference>
<accession>A0A8S1ABY0</accession>
<protein>
    <recommendedName>
        <fullName evidence="2">EB domain-containing protein</fullName>
    </recommendedName>
</protein>
<dbReference type="Proteomes" id="UP000494256">
    <property type="component" value="Unassembled WGS sequence"/>
</dbReference>
<feature type="chain" id="PRO_5035935356" description="EB domain-containing protein" evidence="1">
    <location>
        <begin position="25"/>
        <end position="129"/>
    </location>
</feature>
<name>A0A8S1ABY0_ARCPL</name>
<evidence type="ECO:0000313" key="4">
    <source>
        <dbReference type="Proteomes" id="UP000494256"/>
    </source>
</evidence>
<proteinExistence type="predicted"/>
<keyword evidence="1" id="KW-0732">Signal</keyword>
<feature type="domain" description="EB" evidence="2">
    <location>
        <begin position="55"/>
        <end position="111"/>
    </location>
</feature>
<dbReference type="PANTHER" id="PTHR39069:SF1">
    <property type="entry name" value="ECDYSONE-INDUCIBLE GENE E1, ISOFORM A"/>
    <property type="match status" value="1"/>
</dbReference>
<evidence type="ECO:0000256" key="1">
    <source>
        <dbReference type="SAM" id="SignalP"/>
    </source>
</evidence>